<keyword evidence="3" id="KW-0489">Methyltransferase</keyword>
<reference evidence="3 4" key="1">
    <citation type="submission" date="2019-03" db="EMBL/GenBank/DDBJ databases">
        <title>Genomic Encyclopedia of Type Strains, Phase IV (KMG-IV): sequencing the most valuable type-strain genomes for metagenomic binning, comparative biology and taxonomic classification.</title>
        <authorList>
            <person name="Goeker M."/>
        </authorList>
    </citation>
    <scope>NUCLEOTIDE SEQUENCE [LARGE SCALE GENOMIC DNA]</scope>
    <source>
        <strain evidence="3 4">DSM 24830</strain>
    </source>
</reference>
<keyword evidence="4" id="KW-1185">Reference proteome</keyword>
<evidence type="ECO:0000256" key="1">
    <source>
        <dbReference type="SAM" id="Coils"/>
    </source>
</evidence>
<feature type="coiled-coil region" evidence="1">
    <location>
        <begin position="66"/>
        <end position="93"/>
    </location>
</feature>
<dbReference type="Proteomes" id="UP000294887">
    <property type="component" value="Unassembled WGS sequence"/>
</dbReference>
<evidence type="ECO:0000259" key="2">
    <source>
        <dbReference type="Pfam" id="PF08242"/>
    </source>
</evidence>
<keyword evidence="3" id="KW-0808">Transferase</keyword>
<organism evidence="3 4">
    <name type="scientific">Cocleimonas flava</name>
    <dbReference type="NCBI Taxonomy" id="634765"/>
    <lineage>
        <taxon>Bacteria</taxon>
        <taxon>Pseudomonadati</taxon>
        <taxon>Pseudomonadota</taxon>
        <taxon>Gammaproteobacteria</taxon>
        <taxon>Thiotrichales</taxon>
        <taxon>Thiotrichaceae</taxon>
        <taxon>Cocleimonas</taxon>
    </lineage>
</organism>
<evidence type="ECO:0000313" key="4">
    <source>
        <dbReference type="Proteomes" id="UP000294887"/>
    </source>
</evidence>
<dbReference type="GO" id="GO:0008168">
    <property type="term" value="F:methyltransferase activity"/>
    <property type="evidence" value="ECO:0007669"/>
    <property type="project" value="UniProtKB-KW"/>
</dbReference>
<comment type="caution">
    <text evidence="3">The sequence shown here is derived from an EMBL/GenBank/DDBJ whole genome shotgun (WGS) entry which is preliminary data.</text>
</comment>
<dbReference type="AlphaFoldDB" id="A0A4R1F565"/>
<dbReference type="Gene3D" id="3.40.50.150">
    <property type="entry name" value="Vaccinia Virus protein VP39"/>
    <property type="match status" value="1"/>
</dbReference>
<dbReference type="EMBL" id="SMFQ01000003">
    <property type="protein sequence ID" value="TCJ87699.1"/>
    <property type="molecule type" value="Genomic_DNA"/>
</dbReference>
<accession>A0A4R1F565</accession>
<dbReference type="RefSeq" id="WP_131905954.1">
    <property type="nucleotide sequence ID" value="NZ_BAAAFU010000004.1"/>
</dbReference>
<dbReference type="GO" id="GO:0032259">
    <property type="term" value="P:methylation"/>
    <property type="evidence" value="ECO:0007669"/>
    <property type="project" value="UniProtKB-KW"/>
</dbReference>
<keyword evidence="1" id="KW-0175">Coiled coil</keyword>
<evidence type="ECO:0000313" key="3">
    <source>
        <dbReference type="EMBL" id="TCJ87699.1"/>
    </source>
</evidence>
<dbReference type="SUPFAM" id="SSF53335">
    <property type="entry name" value="S-adenosyl-L-methionine-dependent methyltransferases"/>
    <property type="match status" value="1"/>
</dbReference>
<feature type="domain" description="Methyltransferase type 12" evidence="2">
    <location>
        <begin position="43"/>
        <end position="135"/>
    </location>
</feature>
<dbReference type="OrthoDB" id="9801538at2"/>
<proteinExistence type="predicted"/>
<dbReference type="InterPro" id="IPR029063">
    <property type="entry name" value="SAM-dependent_MTases_sf"/>
</dbReference>
<dbReference type="Pfam" id="PF08242">
    <property type="entry name" value="Methyltransf_12"/>
    <property type="match status" value="1"/>
</dbReference>
<gene>
    <name evidence="3" type="ORF">EV695_2212</name>
</gene>
<dbReference type="InterPro" id="IPR013217">
    <property type="entry name" value="Methyltransf_12"/>
</dbReference>
<sequence length="215" mass="23894">MSKDFFKQKAGIYETDEKRVSNVDNIANTVLENVSLNQTMHLMDFGAGTGLLLERIAPYVKKITAIDISKSMIEQLEKKQDSLECEIDIRQIDLVTENISDSFDGIISSMTMHHVDDIEAMFSKFYNLLEDGGVIAIADLDEEDGSFHTEDTGVYHFGFKRDVIANAAKQAGFQDVAVIDASVMHKPYGDFPIFLLTAGKPPCIALGISLYRLSD</sequence>
<dbReference type="CDD" id="cd02440">
    <property type="entry name" value="AdoMet_MTases"/>
    <property type="match status" value="1"/>
</dbReference>
<dbReference type="PANTHER" id="PTHR43861">
    <property type="entry name" value="TRANS-ACONITATE 2-METHYLTRANSFERASE-RELATED"/>
    <property type="match status" value="1"/>
</dbReference>
<name>A0A4R1F565_9GAMM</name>
<protein>
    <submittedName>
        <fullName evidence="3">Methyltransferase family protein</fullName>
    </submittedName>
</protein>